<accession>A0A1G5Z7L2</accession>
<evidence type="ECO:0000313" key="4">
    <source>
        <dbReference type="EMBL" id="SDA90838.1"/>
    </source>
</evidence>
<dbReference type="SUPFAM" id="SSF52172">
    <property type="entry name" value="CheY-like"/>
    <property type="match status" value="1"/>
</dbReference>
<dbReference type="SMART" id="SM00448">
    <property type="entry name" value="REC"/>
    <property type="match status" value="1"/>
</dbReference>
<dbReference type="OrthoDB" id="1646880at2"/>
<dbReference type="Pfam" id="PF04397">
    <property type="entry name" value="LytTR"/>
    <property type="match status" value="1"/>
</dbReference>
<evidence type="ECO:0000259" key="2">
    <source>
        <dbReference type="PROSITE" id="PS50110"/>
    </source>
</evidence>
<organism evidence="4 5">
    <name type="scientific">Algoriphagus alkaliphilus</name>
    <dbReference type="NCBI Taxonomy" id="279824"/>
    <lineage>
        <taxon>Bacteria</taxon>
        <taxon>Pseudomonadati</taxon>
        <taxon>Bacteroidota</taxon>
        <taxon>Cytophagia</taxon>
        <taxon>Cytophagales</taxon>
        <taxon>Cyclobacteriaceae</taxon>
        <taxon>Algoriphagus</taxon>
    </lineage>
</organism>
<dbReference type="Proteomes" id="UP000198756">
    <property type="component" value="Unassembled WGS sequence"/>
</dbReference>
<dbReference type="STRING" id="279824.SAMN03080617_03337"/>
<dbReference type="EMBL" id="FMXE01000028">
    <property type="protein sequence ID" value="SDA90838.1"/>
    <property type="molecule type" value="Genomic_DNA"/>
</dbReference>
<sequence length="245" mass="28409">MAYRVLIVEDDAHARENLILLIQGVSDLDLVGMATTIGEADQLCKSLKPDLVFCDVMLPPDTSFDWLMKLEKISFELIFITSFEEFAVKAFRLAAVDYLIKPIAQEEFNLALERFRSRREKSTDQIQSLLKNLSLPREHAKIALPTLNGYLFVQIKDILRCESDNTYTIFYTADKRKILVSRTLKDVEQMLEEHRFFRVHNSHLINLDYVAEYFKGEGGQVKLTDGAVIDVSRRRKEEFLNLLRK</sequence>
<dbReference type="PANTHER" id="PTHR37299:SF1">
    <property type="entry name" value="STAGE 0 SPORULATION PROTEIN A HOMOLOG"/>
    <property type="match status" value="1"/>
</dbReference>
<dbReference type="Gene3D" id="2.40.50.1020">
    <property type="entry name" value="LytTr DNA-binding domain"/>
    <property type="match status" value="1"/>
</dbReference>
<dbReference type="PANTHER" id="PTHR37299">
    <property type="entry name" value="TRANSCRIPTIONAL REGULATOR-RELATED"/>
    <property type="match status" value="1"/>
</dbReference>
<dbReference type="PROSITE" id="PS50110">
    <property type="entry name" value="RESPONSE_REGULATORY"/>
    <property type="match status" value="1"/>
</dbReference>
<evidence type="ECO:0000259" key="3">
    <source>
        <dbReference type="PROSITE" id="PS50930"/>
    </source>
</evidence>
<dbReference type="Pfam" id="PF00072">
    <property type="entry name" value="Response_reg"/>
    <property type="match status" value="1"/>
</dbReference>
<evidence type="ECO:0000256" key="1">
    <source>
        <dbReference type="PROSITE-ProRule" id="PRU00169"/>
    </source>
</evidence>
<keyword evidence="5" id="KW-1185">Reference proteome</keyword>
<dbReference type="AlphaFoldDB" id="A0A1G5Z7L2"/>
<dbReference type="GO" id="GO:0003677">
    <property type="term" value="F:DNA binding"/>
    <property type="evidence" value="ECO:0007669"/>
    <property type="project" value="InterPro"/>
</dbReference>
<dbReference type="InterPro" id="IPR007492">
    <property type="entry name" value="LytTR_DNA-bd_dom"/>
</dbReference>
<dbReference type="InterPro" id="IPR011006">
    <property type="entry name" value="CheY-like_superfamily"/>
</dbReference>
<name>A0A1G5Z7L2_9BACT</name>
<keyword evidence="1" id="KW-0597">Phosphoprotein</keyword>
<dbReference type="Gene3D" id="3.40.50.2300">
    <property type="match status" value="1"/>
</dbReference>
<feature type="domain" description="HTH LytTR-type" evidence="3">
    <location>
        <begin position="142"/>
        <end position="245"/>
    </location>
</feature>
<dbReference type="InterPro" id="IPR046947">
    <property type="entry name" value="LytR-like"/>
</dbReference>
<protein>
    <submittedName>
        <fullName evidence="4">Two component transcriptional regulator, LytTR family</fullName>
    </submittedName>
</protein>
<dbReference type="GO" id="GO:0000156">
    <property type="term" value="F:phosphorelay response regulator activity"/>
    <property type="evidence" value="ECO:0007669"/>
    <property type="project" value="InterPro"/>
</dbReference>
<evidence type="ECO:0000313" key="5">
    <source>
        <dbReference type="Proteomes" id="UP000198756"/>
    </source>
</evidence>
<gene>
    <name evidence="4" type="ORF">SAMN03080617_03337</name>
</gene>
<dbReference type="PROSITE" id="PS50930">
    <property type="entry name" value="HTH_LYTTR"/>
    <property type="match status" value="1"/>
</dbReference>
<feature type="domain" description="Response regulatory" evidence="2">
    <location>
        <begin position="4"/>
        <end position="116"/>
    </location>
</feature>
<proteinExistence type="predicted"/>
<reference evidence="5" key="1">
    <citation type="submission" date="2016-10" db="EMBL/GenBank/DDBJ databases">
        <authorList>
            <person name="Varghese N."/>
            <person name="Submissions S."/>
        </authorList>
    </citation>
    <scope>NUCLEOTIDE SEQUENCE [LARGE SCALE GENOMIC DNA]</scope>
    <source>
        <strain evidence="5">DSM 22703</strain>
    </source>
</reference>
<dbReference type="RefSeq" id="WP_092732303.1">
    <property type="nucleotide sequence ID" value="NZ_FMXE01000028.1"/>
</dbReference>
<dbReference type="SMART" id="SM00850">
    <property type="entry name" value="LytTR"/>
    <property type="match status" value="1"/>
</dbReference>
<dbReference type="InterPro" id="IPR001789">
    <property type="entry name" value="Sig_transdc_resp-reg_receiver"/>
</dbReference>
<feature type="modified residue" description="4-aspartylphosphate" evidence="1">
    <location>
        <position position="55"/>
    </location>
</feature>